<accession>A0A6V7NVU3</accession>
<evidence type="ECO:0000256" key="1">
    <source>
        <dbReference type="SAM" id="MobiDB-lite"/>
    </source>
</evidence>
<gene>
    <name evidence="2" type="ORF">CB5_LOCUS5916</name>
</gene>
<name>A0A6V7NVU3_ANACO</name>
<reference evidence="2" key="1">
    <citation type="submission" date="2020-07" db="EMBL/GenBank/DDBJ databases">
        <authorList>
            <person name="Lin J."/>
        </authorList>
    </citation>
    <scope>NUCLEOTIDE SEQUENCE</scope>
</reference>
<proteinExistence type="predicted"/>
<organism evidence="2">
    <name type="scientific">Ananas comosus var. bracteatus</name>
    <name type="common">red pineapple</name>
    <dbReference type="NCBI Taxonomy" id="296719"/>
    <lineage>
        <taxon>Eukaryota</taxon>
        <taxon>Viridiplantae</taxon>
        <taxon>Streptophyta</taxon>
        <taxon>Embryophyta</taxon>
        <taxon>Tracheophyta</taxon>
        <taxon>Spermatophyta</taxon>
        <taxon>Magnoliopsida</taxon>
        <taxon>Liliopsida</taxon>
        <taxon>Poales</taxon>
        <taxon>Bromeliaceae</taxon>
        <taxon>Bromelioideae</taxon>
        <taxon>Ananas</taxon>
    </lineage>
</organism>
<dbReference type="AlphaFoldDB" id="A0A6V7NVU3"/>
<evidence type="ECO:0000313" key="2">
    <source>
        <dbReference type="EMBL" id="CAD1822705.1"/>
    </source>
</evidence>
<feature type="region of interest" description="Disordered" evidence="1">
    <location>
        <begin position="132"/>
        <end position="159"/>
    </location>
</feature>
<dbReference type="EMBL" id="LR862142">
    <property type="protein sequence ID" value="CAD1822705.1"/>
    <property type="molecule type" value="Genomic_DNA"/>
</dbReference>
<protein>
    <submittedName>
        <fullName evidence="2">Uncharacterized protein</fullName>
    </submittedName>
</protein>
<sequence>MDSQLVDLSSSSKALDLLPKDFRETHLLPDDRIRQAWLESILGSRCCHGHPLLRTTWKTEDEIDLVSDDAQALTLVSVQELGGQVTEEALEEIAFSLVRDKLHPNHSATVSFVHFSCRALCRKTIGGEVNEQAGRRTTKWRNSGENKRGEGQQSDIYVS</sequence>